<evidence type="ECO:0008006" key="4">
    <source>
        <dbReference type="Google" id="ProtNLM"/>
    </source>
</evidence>
<protein>
    <recommendedName>
        <fullName evidence="4">Cytoplasmic protein</fullName>
    </recommendedName>
</protein>
<evidence type="ECO:0000256" key="1">
    <source>
        <dbReference type="SAM" id="Coils"/>
    </source>
</evidence>
<evidence type="ECO:0000313" key="3">
    <source>
        <dbReference type="Proteomes" id="UP000177810"/>
    </source>
</evidence>
<sequence>MPRLDGTGPMGYGAGTGRGFGPCCSGLGRGLGRGYGFRRTWTKQDEKTALEEEVKILKEELKVTEEGLRSLKGQK</sequence>
<dbReference type="EMBL" id="MHMT01000019">
    <property type="protein sequence ID" value="OGZ32457.1"/>
    <property type="molecule type" value="Genomic_DNA"/>
</dbReference>
<dbReference type="Pfam" id="PF17253">
    <property type="entry name" value="DUF5320"/>
    <property type="match status" value="1"/>
</dbReference>
<feature type="coiled-coil region" evidence="1">
    <location>
        <begin position="47"/>
        <end position="74"/>
    </location>
</feature>
<accession>A0A1G2F3E0</accession>
<organism evidence="2 3">
    <name type="scientific">Candidatus Portnoybacteria bacterium RBG_13_40_8</name>
    <dbReference type="NCBI Taxonomy" id="1801990"/>
    <lineage>
        <taxon>Bacteria</taxon>
        <taxon>Candidatus Portnoyibacteriota</taxon>
    </lineage>
</organism>
<dbReference type="Proteomes" id="UP000177810">
    <property type="component" value="Unassembled WGS sequence"/>
</dbReference>
<keyword evidence="1" id="KW-0175">Coiled coil</keyword>
<reference evidence="2 3" key="1">
    <citation type="journal article" date="2016" name="Nat. Commun.">
        <title>Thousands of microbial genomes shed light on interconnected biogeochemical processes in an aquifer system.</title>
        <authorList>
            <person name="Anantharaman K."/>
            <person name="Brown C.T."/>
            <person name="Hug L.A."/>
            <person name="Sharon I."/>
            <person name="Castelle C.J."/>
            <person name="Probst A.J."/>
            <person name="Thomas B.C."/>
            <person name="Singh A."/>
            <person name="Wilkins M.J."/>
            <person name="Karaoz U."/>
            <person name="Brodie E.L."/>
            <person name="Williams K.H."/>
            <person name="Hubbard S.S."/>
            <person name="Banfield J.F."/>
        </authorList>
    </citation>
    <scope>NUCLEOTIDE SEQUENCE [LARGE SCALE GENOMIC DNA]</scope>
</reference>
<comment type="caution">
    <text evidence="2">The sequence shown here is derived from an EMBL/GenBank/DDBJ whole genome shotgun (WGS) entry which is preliminary data.</text>
</comment>
<gene>
    <name evidence="2" type="ORF">A2V69_02455</name>
</gene>
<dbReference type="AlphaFoldDB" id="A0A1G2F3E0"/>
<evidence type="ECO:0000313" key="2">
    <source>
        <dbReference type="EMBL" id="OGZ32457.1"/>
    </source>
</evidence>
<name>A0A1G2F3E0_9BACT</name>
<dbReference type="InterPro" id="IPR035205">
    <property type="entry name" value="DUF5320"/>
</dbReference>
<proteinExistence type="predicted"/>